<proteinExistence type="predicted"/>
<accession>A0A9P7CZZ1</accession>
<evidence type="ECO:0000313" key="2">
    <source>
        <dbReference type="EMBL" id="KAG1772853.1"/>
    </source>
</evidence>
<dbReference type="AlphaFoldDB" id="A0A9P7CZZ1"/>
<feature type="domain" description="DUF6593" evidence="1">
    <location>
        <begin position="86"/>
        <end position="179"/>
    </location>
</feature>
<evidence type="ECO:0000259" key="1">
    <source>
        <dbReference type="Pfam" id="PF20236"/>
    </source>
</evidence>
<dbReference type="Proteomes" id="UP000714275">
    <property type="component" value="Unassembled WGS sequence"/>
</dbReference>
<organism evidence="2 3">
    <name type="scientific">Suillus placidus</name>
    <dbReference type="NCBI Taxonomy" id="48579"/>
    <lineage>
        <taxon>Eukaryota</taxon>
        <taxon>Fungi</taxon>
        <taxon>Dikarya</taxon>
        <taxon>Basidiomycota</taxon>
        <taxon>Agaricomycotina</taxon>
        <taxon>Agaricomycetes</taxon>
        <taxon>Agaricomycetidae</taxon>
        <taxon>Boletales</taxon>
        <taxon>Suillineae</taxon>
        <taxon>Suillaceae</taxon>
        <taxon>Suillus</taxon>
    </lineage>
</organism>
<sequence>MRPLQMPYMFEDRTGHVAASDYDDIYDRMFLRVVPHPRSPTRNDNVLAIYSMGRRSTRHGDTRHLERQPSVILEFAEGAAGGLGNINFFYPPAPSVTMPMSKYLRKTAFFGGSLSRKFRASDGREYRWEHKSADGHEWSCISEENYLVAHYDLRQPHMPAYGVSGNTLTVHESFCHLSIGRLLLSLTLPSDILASLLIMRYIAEHNL</sequence>
<gene>
    <name evidence="2" type="ORF">EV702DRAFT_976431</name>
</gene>
<dbReference type="OrthoDB" id="2910790at2759"/>
<dbReference type="InterPro" id="IPR046528">
    <property type="entry name" value="DUF6593"/>
</dbReference>
<protein>
    <recommendedName>
        <fullName evidence="1">DUF6593 domain-containing protein</fullName>
    </recommendedName>
</protein>
<reference evidence="2" key="1">
    <citation type="journal article" date="2020" name="New Phytol.">
        <title>Comparative genomics reveals dynamic genome evolution in host specialist ectomycorrhizal fungi.</title>
        <authorList>
            <person name="Lofgren L.A."/>
            <person name="Nguyen N.H."/>
            <person name="Vilgalys R."/>
            <person name="Ruytinx J."/>
            <person name="Liao H.L."/>
            <person name="Branco S."/>
            <person name="Kuo A."/>
            <person name="LaButti K."/>
            <person name="Lipzen A."/>
            <person name="Andreopoulos W."/>
            <person name="Pangilinan J."/>
            <person name="Riley R."/>
            <person name="Hundley H."/>
            <person name="Na H."/>
            <person name="Barry K."/>
            <person name="Grigoriev I.V."/>
            <person name="Stajich J.E."/>
            <person name="Kennedy P.G."/>
        </authorList>
    </citation>
    <scope>NUCLEOTIDE SEQUENCE</scope>
    <source>
        <strain evidence="2">DOB743</strain>
    </source>
</reference>
<comment type="caution">
    <text evidence="2">The sequence shown here is derived from an EMBL/GenBank/DDBJ whole genome shotgun (WGS) entry which is preliminary data.</text>
</comment>
<dbReference type="Pfam" id="PF20236">
    <property type="entry name" value="DUF6593"/>
    <property type="match status" value="1"/>
</dbReference>
<dbReference type="EMBL" id="JABBWD010000051">
    <property type="protein sequence ID" value="KAG1772853.1"/>
    <property type="molecule type" value="Genomic_DNA"/>
</dbReference>
<evidence type="ECO:0000313" key="3">
    <source>
        <dbReference type="Proteomes" id="UP000714275"/>
    </source>
</evidence>
<name>A0A9P7CZZ1_9AGAM</name>
<keyword evidence="3" id="KW-1185">Reference proteome</keyword>